<organism evidence="11 12">
    <name type="scientific">Spiroplasma clarkii</name>
    <dbReference type="NCBI Taxonomy" id="2139"/>
    <lineage>
        <taxon>Bacteria</taxon>
        <taxon>Bacillati</taxon>
        <taxon>Mycoplasmatota</taxon>
        <taxon>Mollicutes</taxon>
        <taxon>Entomoplasmatales</taxon>
        <taxon>Spiroplasmataceae</taxon>
        <taxon>Spiroplasma</taxon>
    </lineage>
</organism>
<feature type="site" description="Contributes to redox potential value" evidence="8">
    <location>
        <position position="30"/>
    </location>
</feature>
<dbReference type="PROSITE" id="PS00194">
    <property type="entry name" value="THIOREDOXIN_1"/>
    <property type="match status" value="1"/>
</dbReference>
<dbReference type="PANTHER" id="PTHR45663">
    <property type="entry name" value="GEO12009P1"/>
    <property type="match status" value="1"/>
</dbReference>
<proteinExistence type="inferred from homology"/>
<dbReference type="PROSITE" id="PS51352">
    <property type="entry name" value="THIOREDOXIN_2"/>
    <property type="match status" value="1"/>
</dbReference>
<dbReference type="NCBIfam" id="TIGR01068">
    <property type="entry name" value="thioredoxin"/>
    <property type="match status" value="1"/>
</dbReference>
<evidence type="ECO:0000256" key="8">
    <source>
        <dbReference type="PIRSR" id="PIRSR000077-1"/>
    </source>
</evidence>
<dbReference type="InterPro" id="IPR036249">
    <property type="entry name" value="Thioredoxin-like_sf"/>
</dbReference>
<evidence type="ECO:0000313" key="12">
    <source>
        <dbReference type="Proteomes" id="UP000231179"/>
    </source>
</evidence>
<feature type="active site" description="Nucleophile" evidence="8">
    <location>
        <position position="32"/>
    </location>
</feature>
<keyword evidence="5 9" id="KW-0676">Redox-active center</keyword>
<keyword evidence="12" id="KW-1185">Reference proteome</keyword>
<dbReference type="KEGG" id="scla:SCLARK_001775"/>
<dbReference type="SUPFAM" id="SSF52833">
    <property type="entry name" value="Thioredoxin-like"/>
    <property type="match status" value="1"/>
</dbReference>
<name>A0A1Y0L2I3_9MOLU</name>
<evidence type="ECO:0000256" key="4">
    <source>
        <dbReference type="ARBA" id="ARBA00023157"/>
    </source>
</evidence>
<reference evidence="11 12" key="1">
    <citation type="submission" date="2017-11" db="EMBL/GenBank/DDBJ databases">
        <title>Complete genome sequence of Spiroplasma clarkii CN-5 (DSM 19994).</title>
        <authorList>
            <person name="Tsai Y.-M."/>
            <person name="Chang A."/>
            <person name="Lo W.-S."/>
            <person name="Kuo C.-H."/>
        </authorList>
    </citation>
    <scope>NUCLEOTIDE SEQUENCE [LARGE SCALE GENOMIC DNA]</scope>
    <source>
        <strain evidence="11 12">CN-5</strain>
    </source>
</reference>
<dbReference type="OrthoDB" id="9790390at2"/>
<feature type="active site" description="Nucleophile" evidence="8">
    <location>
        <position position="29"/>
    </location>
</feature>
<dbReference type="GO" id="GO:0015035">
    <property type="term" value="F:protein-disulfide reductase activity"/>
    <property type="evidence" value="ECO:0007669"/>
    <property type="project" value="UniProtKB-UniRule"/>
</dbReference>
<sequence>MAKIISTVKEFDKITSEGVTLVDFYADWCGPCKMLGPIFEQASTEVSGVNFIKVDTDALPEIANRFEVASIPTIIKIVDGKEETRKVGVLGKDQLLALVK</sequence>
<feature type="domain" description="Thioredoxin" evidence="10">
    <location>
        <begin position="1"/>
        <end position="100"/>
    </location>
</feature>
<dbReference type="GO" id="GO:0045454">
    <property type="term" value="P:cell redox homeostasis"/>
    <property type="evidence" value="ECO:0007669"/>
    <property type="project" value="TreeGrafter"/>
</dbReference>
<evidence type="ECO:0000256" key="5">
    <source>
        <dbReference type="ARBA" id="ARBA00023284"/>
    </source>
</evidence>
<dbReference type="Proteomes" id="UP000231179">
    <property type="component" value="Chromosome"/>
</dbReference>
<dbReference type="InterPro" id="IPR005746">
    <property type="entry name" value="Thioredoxin"/>
</dbReference>
<keyword evidence="3" id="KW-0249">Electron transport</keyword>
<dbReference type="EMBL" id="CP024870">
    <property type="protein sequence ID" value="ATX71544.1"/>
    <property type="molecule type" value="Genomic_DNA"/>
</dbReference>
<evidence type="ECO:0000256" key="3">
    <source>
        <dbReference type="ARBA" id="ARBA00022982"/>
    </source>
</evidence>
<dbReference type="InterPro" id="IPR017937">
    <property type="entry name" value="Thioredoxin_CS"/>
</dbReference>
<evidence type="ECO:0000256" key="7">
    <source>
        <dbReference type="PIRNR" id="PIRNR000077"/>
    </source>
</evidence>
<accession>A0A1Y0L2I3</accession>
<comment type="similarity">
    <text evidence="1 7">Belongs to the thioredoxin family.</text>
</comment>
<dbReference type="PANTHER" id="PTHR45663:SF11">
    <property type="entry name" value="GEO12009P1"/>
    <property type="match status" value="1"/>
</dbReference>
<feature type="site" description="Contributes to redox potential value" evidence="8">
    <location>
        <position position="31"/>
    </location>
</feature>
<keyword evidence="2" id="KW-0813">Transport</keyword>
<evidence type="ECO:0000256" key="9">
    <source>
        <dbReference type="PIRSR" id="PIRSR000077-4"/>
    </source>
</evidence>
<dbReference type="RefSeq" id="WP_100255073.1">
    <property type="nucleotide sequence ID" value="NZ_CP015819.1"/>
</dbReference>
<dbReference type="Pfam" id="PF00085">
    <property type="entry name" value="Thioredoxin"/>
    <property type="match status" value="1"/>
</dbReference>
<gene>
    <name evidence="11" type="primary">trxA</name>
    <name evidence="11" type="ORF">SCLAR_v1c12440</name>
</gene>
<evidence type="ECO:0000259" key="10">
    <source>
        <dbReference type="PROSITE" id="PS51352"/>
    </source>
</evidence>
<dbReference type="CDD" id="cd02947">
    <property type="entry name" value="TRX_family"/>
    <property type="match status" value="1"/>
</dbReference>
<evidence type="ECO:0000313" key="11">
    <source>
        <dbReference type="EMBL" id="ATX71544.1"/>
    </source>
</evidence>
<feature type="disulfide bond" description="Redox-active" evidence="9">
    <location>
        <begin position="29"/>
        <end position="32"/>
    </location>
</feature>
<dbReference type="PIRSF" id="PIRSF000077">
    <property type="entry name" value="Thioredoxin"/>
    <property type="match status" value="1"/>
</dbReference>
<evidence type="ECO:0000256" key="6">
    <source>
        <dbReference type="NCBIfam" id="TIGR01068"/>
    </source>
</evidence>
<dbReference type="Gene3D" id="3.40.30.10">
    <property type="entry name" value="Glutaredoxin"/>
    <property type="match status" value="1"/>
</dbReference>
<evidence type="ECO:0000256" key="2">
    <source>
        <dbReference type="ARBA" id="ARBA00022448"/>
    </source>
</evidence>
<protein>
    <recommendedName>
        <fullName evidence="6 7">Thioredoxin</fullName>
    </recommendedName>
</protein>
<evidence type="ECO:0000256" key="1">
    <source>
        <dbReference type="ARBA" id="ARBA00008987"/>
    </source>
</evidence>
<dbReference type="GO" id="GO:0005829">
    <property type="term" value="C:cytosol"/>
    <property type="evidence" value="ECO:0007669"/>
    <property type="project" value="TreeGrafter"/>
</dbReference>
<dbReference type="AlphaFoldDB" id="A0A1Y0L2I3"/>
<feature type="site" description="Deprotonates C-terminal active site Cys" evidence="8">
    <location>
        <position position="23"/>
    </location>
</feature>
<dbReference type="InterPro" id="IPR013766">
    <property type="entry name" value="Thioredoxin_domain"/>
</dbReference>
<dbReference type="PRINTS" id="PR00421">
    <property type="entry name" value="THIOREDOXIN"/>
</dbReference>
<keyword evidence="4 9" id="KW-1015">Disulfide bond</keyword>